<dbReference type="GO" id="GO:0005886">
    <property type="term" value="C:plasma membrane"/>
    <property type="evidence" value="ECO:0007669"/>
    <property type="project" value="UniProtKB-SubCell"/>
</dbReference>
<evidence type="ECO:0000256" key="4">
    <source>
        <dbReference type="ARBA" id="ARBA00022989"/>
    </source>
</evidence>
<dbReference type="Pfam" id="PF00482">
    <property type="entry name" value="T2SSF"/>
    <property type="match status" value="1"/>
</dbReference>
<proteinExistence type="predicted"/>
<dbReference type="RefSeq" id="WP_091970534.1">
    <property type="nucleotide sequence ID" value="NZ_FOGZ01000021.1"/>
</dbReference>
<name>A0A1H9TD71_9ACTN</name>
<keyword evidence="2" id="KW-1003">Cell membrane</keyword>
<evidence type="ECO:0000259" key="7">
    <source>
        <dbReference type="Pfam" id="PF00482"/>
    </source>
</evidence>
<keyword evidence="4 6" id="KW-1133">Transmembrane helix</keyword>
<gene>
    <name evidence="8" type="ORF">SAMN05443377_1216</name>
</gene>
<feature type="transmembrane region" description="Helical" evidence="6">
    <location>
        <begin position="236"/>
        <end position="260"/>
    </location>
</feature>
<dbReference type="PANTHER" id="PTHR35007">
    <property type="entry name" value="INTEGRAL MEMBRANE PROTEIN-RELATED"/>
    <property type="match status" value="1"/>
</dbReference>
<reference evidence="9" key="1">
    <citation type="submission" date="2016-10" db="EMBL/GenBank/DDBJ databases">
        <authorList>
            <person name="Varghese N."/>
            <person name="Submissions S."/>
        </authorList>
    </citation>
    <scope>NUCLEOTIDE SEQUENCE [LARGE SCALE GENOMIC DNA]</scope>
    <source>
        <strain evidence="9">DSM 16859</strain>
    </source>
</reference>
<dbReference type="OrthoDB" id="3732900at2"/>
<protein>
    <submittedName>
        <fullName evidence="8">Tight adherence protein B</fullName>
    </submittedName>
</protein>
<evidence type="ECO:0000256" key="1">
    <source>
        <dbReference type="ARBA" id="ARBA00004651"/>
    </source>
</evidence>
<keyword evidence="3 6" id="KW-0812">Transmembrane</keyword>
<evidence type="ECO:0000313" key="8">
    <source>
        <dbReference type="EMBL" id="SER94739.1"/>
    </source>
</evidence>
<keyword evidence="9" id="KW-1185">Reference proteome</keyword>
<keyword evidence="5 6" id="KW-0472">Membrane</keyword>
<organism evidence="8 9">
    <name type="scientific">Propionibacterium cyclohexanicum</name>
    <dbReference type="NCBI Taxonomy" id="64702"/>
    <lineage>
        <taxon>Bacteria</taxon>
        <taxon>Bacillati</taxon>
        <taxon>Actinomycetota</taxon>
        <taxon>Actinomycetes</taxon>
        <taxon>Propionibacteriales</taxon>
        <taxon>Propionibacteriaceae</taxon>
        <taxon>Propionibacterium</taxon>
    </lineage>
</organism>
<feature type="transmembrane region" description="Helical" evidence="6">
    <location>
        <begin position="51"/>
        <end position="79"/>
    </location>
</feature>
<evidence type="ECO:0000313" key="9">
    <source>
        <dbReference type="Proteomes" id="UP000198815"/>
    </source>
</evidence>
<dbReference type="PANTHER" id="PTHR35007:SF4">
    <property type="entry name" value="CONSERVED TRANSMEMBRANE PROTEIN-RELATED"/>
    <property type="match status" value="1"/>
</dbReference>
<sequence length="266" mass="26897">MIVLLAAALASLSILALVPPSGGLRHSAPTPGGARRPGQRRVLSVLVLVSAALAVLALVAPDLLAWAVACGAVVSTLAWSGMRHRQEGRARRNADLVARACEVLAAQLQIGRTPSQALATAAQDCELLAGCVSAQRVGADVADALTAASRQPGAQGLASLARTWRLCERTGSRLSPAAQGVSEAVAAETQLQSEIAAELAVPRATGKLLAMLPVVGLAMGFMAGGDPVAFLTSTAVGKGCLVAAVLCACAGLVWTEAIAFRAGRES</sequence>
<dbReference type="AlphaFoldDB" id="A0A1H9TD71"/>
<dbReference type="InterPro" id="IPR018076">
    <property type="entry name" value="T2SS_GspF_dom"/>
</dbReference>
<dbReference type="STRING" id="64702.SAMN05443377_1216"/>
<feature type="transmembrane region" description="Helical" evidence="6">
    <location>
        <begin position="208"/>
        <end position="230"/>
    </location>
</feature>
<evidence type="ECO:0000256" key="2">
    <source>
        <dbReference type="ARBA" id="ARBA00022475"/>
    </source>
</evidence>
<dbReference type="EMBL" id="FOGZ01000021">
    <property type="protein sequence ID" value="SER94739.1"/>
    <property type="molecule type" value="Genomic_DNA"/>
</dbReference>
<evidence type="ECO:0000256" key="3">
    <source>
        <dbReference type="ARBA" id="ARBA00022692"/>
    </source>
</evidence>
<evidence type="ECO:0000256" key="5">
    <source>
        <dbReference type="ARBA" id="ARBA00023136"/>
    </source>
</evidence>
<accession>A0A1H9TD71</accession>
<dbReference type="Proteomes" id="UP000198815">
    <property type="component" value="Unassembled WGS sequence"/>
</dbReference>
<comment type="subcellular location">
    <subcellularLocation>
        <location evidence="1">Cell membrane</location>
        <topology evidence="1">Multi-pass membrane protein</topology>
    </subcellularLocation>
</comment>
<evidence type="ECO:0000256" key="6">
    <source>
        <dbReference type="SAM" id="Phobius"/>
    </source>
</evidence>
<feature type="domain" description="Type II secretion system protein GspF" evidence="7">
    <location>
        <begin position="101"/>
        <end position="220"/>
    </location>
</feature>